<reference evidence="2 3" key="1">
    <citation type="journal article" date="2022" name="Nat. Plants">
        <title>Genomes of leafy and leafless Platanthera orchids illuminate the evolution of mycoheterotrophy.</title>
        <authorList>
            <person name="Li M.H."/>
            <person name="Liu K.W."/>
            <person name="Li Z."/>
            <person name="Lu H.C."/>
            <person name="Ye Q.L."/>
            <person name="Zhang D."/>
            <person name="Wang J.Y."/>
            <person name="Li Y.F."/>
            <person name="Zhong Z.M."/>
            <person name="Liu X."/>
            <person name="Yu X."/>
            <person name="Liu D.K."/>
            <person name="Tu X.D."/>
            <person name="Liu B."/>
            <person name="Hao Y."/>
            <person name="Liao X.Y."/>
            <person name="Jiang Y.T."/>
            <person name="Sun W.H."/>
            <person name="Chen J."/>
            <person name="Chen Y.Q."/>
            <person name="Ai Y."/>
            <person name="Zhai J.W."/>
            <person name="Wu S.S."/>
            <person name="Zhou Z."/>
            <person name="Hsiao Y.Y."/>
            <person name="Wu W.L."/>
            <person name="Chen Y.Y."/>
            <person name="Lin Y.F."/>
            <person name="Hsu J.L."/>
            <person name="Li C.Y."/>
            <person name="Wang Z.W."/>
            <person name="Zhao X."/>
            <person name="Zhong W.Y."/>
            <person name="Ma X.K."/>
            <person name="Ma L."/>
            <person name="Huang J."/>
            <person name="Chen G.Z."/>
            <person name="Huang M.Z."/>
            <person name="Huang L."/>
            <person name="Peng D.H."/>
            <person name="Luo Y.B."/>
            <person name="Zou S.Q."/>
            <person name="Chen S.P."/>
            <person name="Lan S."/>
            <person name="Tsai W.C."/>
            <person name="Van de Peer Y."/>
            <person name="Liu Z.J."/>
        </authorList>
    </citation>
    <scope>NUCLEOTIDE SEQUENCE [LARGE SCALE GENOMIC DNA]</scope>
    <source>
        <strain evidence="2">Lor288</strain>
    </source>
</reference>
<dbReference type="PANTHER" id="PTHR33565">
    <property type="entry name" value="DORMANCY-ASSOCIATED PROTEIN 1"/>
    <property type="match status" value="1"/>
</dbReference>
<evidence type="ECO:0008006" key="4">
    <source>
        <dbReference type="Google" id="ProtNLM"/>
    </source>
</evidence>
<protein>
    <recommendedName>
        <fullName evidence="4">Auxin-repressed protein</fullName>
    </recommendedName>
</protein>
<evidence type="ECO:0000313" key="3">
    <source>
        <dbReference type="Proteomes" id="UP001412067"/>
    </source>
</evidence>
<dbReference type="Proteomes" id="UP001412067">
    <property type="component" value="Unassembled WGS sequence"/>
</dbReference>
<dbReference type="EMBL" id="JBBWWR010000010">
    <property type="protein sequence ID" value="KAK8960340.1"/>
    <property type="molecule type" value="Genomic_DNA"/>
</dbReference>
<organism evidence="2 3">
    <name type="scientific">Platanthera guangdongensis</name>
    <dbReference type="NCBI Taxonomy" id="2320717"/>
    <lineage>
        <taxon>Eukaryota</taxon>
        <taxon>Viridiplantae</taxon>
        <taxon>Streptophyta</taxon>
        <taxon>Embryophyta</taxon>
        <taxon>Tracheophyta</taxon>
        <taxon>Spermatophyta</taxon>
        <taxon>Magnoliopsida</taxon>
        <taxon>Liliopsida</taxon>
        <taxon>Asparagales</taxon>
        <taxon>Orchidaceae</taxon>
        <taxon>Orchidoideae</taxon>
        <taxon>Orchideae</taxon>
        <taxon>Orchidinae</taxon>
        <taxon>Platanthera</taxon>
    </lineage>
</organism>
<dbReference type="PANTHER" id="PTHR33565:SF2">
    <property type="entry name" value="DORMANCY-ASSOCIATED PROTEIN 1"/>
    <property type="match status" value="1"/>
</dbReference>
<evidence type="ECO:0000313" key="2">
    <source>
        <dbReference type="EMBL" id="KAK8960340.1"/>
    </source>
</evidence>
<dbReference type="Pfam" id="PF05564">
    <property type="entry name" value="Auxin_repressed"/>
    <property type="match status" value="1"/>
</dbReference>
<accession>A0ABR2M855</accession>
<dbReference type="InterPro" id="IPR008406">
    <property type="entry name" value="DRM/ARP"/>
</dbReference>
<evidence type="ECO:0000256" key="1">
    <source>
        <dbReference type="ARBA" id="ARBA00010502"/>
    </source>
</evidence>
<name>A0ABR2M855_9ASPA</name>
<gene>
    <name evidence="2" type="ORF">KSP40_PGU022287</name>
</gene>
<proteinExistence type="inferred from homology"/>
<comment type="similarity">
    <text evidence="1">Belongs to the DRM1/ARP family.</text>
</comment>
<comment type="caution">
    <text evidence="2">The sequence shown here is derived from an EMBL/GenBank/DDBJ whole genome shotgun (WGS) entry which is preliminary data.</text>
</comment>
<sequence length="68" mass="7481">MVLLEKLWDDVIAGPHPENGLGKLRRKVGAAKPLAVNHGSNINTKTLGANLFDKPHPNSPTVYDWYFG</sequence>
<keyword evidence="3" id="KW-1185">Reference proteome</keyword>